<evidence type="ECO:0000313" key="1">
    <source>
        <dbReference type="EMBL" id="CAD1477524.1"/>
    </source>
</evidence>
<gene>
    <name evidence="1" type="ORF">MHI_LOCUS734445</name>
</gene>
<sequence>KFKNGPYDTKNRRYISYNEDVFHPFETMTRDKVYPPTSVYCADATDCSTCCDPH</sequence>
<reference evidence="1" key="1">
    <citation type="submission" date="2020-07" db="EMBL/GenBank/DDBJ databases">
        <authorList>
            <person name="Nazaruddin N."/>
        </authorList>
    </citation>
    <scope>NUCLEOTIDE SEQUENCE</scope>
</reference>
<dbReference type="AlphaFoldDB" id="A0A6V7HDW4"/>
<name>A0A6V7HDW4_9HYME</name>
<feature type="non-terminal residue" evidence="1">
    <location>
        <position position="54"/>
    </location>
</feature>
<evidence type="ECO:0000313" key="2">
    <source>
        <dbReference type="Proteomes" id="UP000752696"/>
    </source>
</evidence>
<accession>A0A6V7HDW4</accession>
<proteinExistence type="predicted"/>
<comment type="caution">
    <text evidence="1">The sequence shown here is derived from an EMBL/GenBank/DDBJ whole genome shotgun (WGS) entry which is preliminary data.</text>
</comment>
<keyword evidence="2" id="KW-1185">Reference proteome</keyword>
<organism evidence="1 2">
    <name type="scientific">Heterotrigona itama</name>
    <dbReference type="NCBI Taxonomy" id="395501"/>
    <lineage>
        <taxon>Eukaryota</taxon>
        <taxon>Metazoa</taxon>
        <taxon>Ecdysozoa</taxon>
        <taxon>Arthropoda</taxon>
        <taxon>Hexapoda</taxon>
        <taxon>Insecta</taxon>
        <taxon>Pterygota</taxon>
        <taxon>Neoptera</taxon>
        <taxon>Endopterygota</taxon>
        <taxon>Hymenoptera</taxon>
        <taxon>Apocrita</taxon>
        <taxon>Aculeata</taxon>
        <taxon>Apoidea</taxon>
        <taxon>Anthophila</taxon>
        <taxon>Apidae</taxon>
        <taxon>Heterotrigona</taxon>
    </lineage>
</organism>
<dbReference type="EMBL" id="CAJDYZ010010056">
    <property type="protein sequence ID" value="CAD1477524.1"/>
    <property type="molecule type" value="Genomic_DNA"/>
</dbReference>
<dbReference type="Proteomes" id="UP000752696">
    <property type="component" value="Unassembled WGS sequence"/>
</dbReference>
<feature type="non-terminal residue" evidence="1">
    <location>
        <position position="1"/>
    </location>
</feature>
<protein>
    <submittedName>
        <fullName evidence="1">Uncharacterized protein</fullName>
    </submittedName>
</protein>